<dbReference type="EMBL" id="JANBTX010000011">
    <property type="protein sequence ID" value="KAJ2690471.1"/>
    <property type="molecule type" value="Genomic_DNA"/>
</dbReference>
<evidence type="ECO:0000256" key="1">
    <source>
        <dbReference type="SAM" id="SignalP"/>
    </source>
</evidence>
<name>A0A9W8GM19_9FUNG</name>
<reference evidence="2" key="1">
    <citation type="submission" date="2022-07" db="EMBL/GenBank/DDBJ databases">
        <title>Phylogenomic reconstructions and comparative analyses of Kickxellomycotina fungi.</title>
        <authorList>
            <person name="Reynolds N.K."/>
            <person name="Stajich J.E."/>
            <person name="Barry K."/>
            <person name="Grigoriev I.V."/>
            <person name="Crous P."/>
            <person name="Smith M.E."/>
        </authorList>
    </citation>
    <scope>NUCLEOTIDE SEQUENCE</scope>
    <source>
        <strain evidence="2">CBS 109367</strain>
    </source>
</reference>
<feature type="chain" id="PRO_5040819541" evidence="1">
    <location>
        <begin position="20"/>
        <end position="114"/>
    </location>
</feature>
<evidence type="ECO:0000313" key="3">
    <source>
        <dbReference type="Proteomes" id="UP001151516"/>
    </source>
</evidence>
<organism evidence="2 3">
    <name type="scientific">Coemansia spiralis</name>
    <dbReference type="NCBI Taxonomy" id="417178"/>
    <lineage>
        <taxon>Eukaryota</taxon>
        <taxon>Fungi</taxon>
        <taxon>Fungi incertae sedis</taxon>
        <taxon>Zoopagomycota</taxon>
        <taxon>Kickxellomycotina</taxon>
        <taxon>Kickxellomycetes</taxon>
        <taxon>Kickxellales</taxon>
        <taxon>Kickxellaceae</taxon>
        <taxon>Coemansia</taxon>
    </lineage>
</organism>
<keyword evidence="3" id="KW-1185">Reference proteome</keyword>
<gene>
    <name evidence="2" type="ORF">IWW39_000718</name>
</gene>
<comment type="caution">
    <text evidence="2">The sequence shown here is derived from an EMBL/GenBank/DDBJ whole genome shotgun (WGS) entry which is preliminary data.</text>
</comment>
<keyword evidence="1" id="KW-0732">Signal</keyword>
<sequence>MRYFVILAIISCILALCHAAREVVLKNADGEEETYNSDDNFCHRVGRKFHSPENEAVATGGPVIYYSDSECRKRVNVDLDGEGESIHVASRIKAYRALDLECSANSGTSPLRKR</sequence>
<protein>
    <submittedName>
        <fullName evidence="2">Uncharacterized protein</fullName>
    </submittedName>
</protein>
<evidence type="ECO:0000313" key="2">
    <source>
        <dbReference type="EMBL" id="KAJ2690471.1"/>
    </source>
</evidence>
<dbReference type="OrthoDB" id="5537528at2759"/>
<feature type="signal peptide" evidence="1">
    <location>
        <begin position="1"/>
        <end position="19"/>
    </location>
</feature>
<proteinExistence type="predicted"/>
<dbReference type="Proteomes" id="UP001151516">
    <property type="component" value="Unassembled WGS sequence"/>
</dbReference>
<dbReference type="AlphaFoldDB" id="A0A9W8GM19"/>
<accession>A0A9W8GM19</accession>